<accession>A0ABX8RVE6</accession>
<evidence type="ECO:0000313" key="3">
    <source>
        <dbReference type="EMBL" id="QXN92967.1"/>
    </source>
</evidence>
<feature type="region of interest" description="Disordered" evidence="1">
    <location>
        <begin position="1"/>
        <end position="20"/>
    </location>
</feature>
<evidence type="ECO:0000313" key="4">
    <source>
        <dbReference type="Proteomes" id="UP000694257"/>
    </source>
</evidence>
<protein>
    <submittedName>
        <fullName evidence="3">Nuclear transport factor 2 family protein</fullName>
    </submittedName>
</protein>
<name>A0ABX8RVE6_NOCIO</name>
<feature type="compositionally biased region" description="Basic and acidic residues" evidence="1">
    <location>
        <begin position="1"/>
        <end position="10"/>
    </location>
</feature>
<sequence>MTTAPLDRRRVGTRSNGSTGLPDAAVERAAIERFYELLFLQDHDQLLDLVADDVRFLAPWQLPGLPGIIDGREELYEHMLWWSAELWHAGHLSRITVRPFAAPHAWFANVEGEFTGRESERLYRAAYLAEVRFRDGRIAEVQQYHNTLNQIIALGADVPGINVPGYGVDSYRDDASAAGEAVA</sequence>
<dbReference type="EMBL" id="CP078145">
    <property type="protein sequence ID" value="QXN92967.1"/>
    <property type="molecule type" value="Genomic_DNA"/>
</dbReference>
<proteinExistence type="predicted"/>
<dbReference type="Pfam" id="PF12680">
    <property type="entry name" value="SnoaL_2"/>
    <property type="match status" value="1"/>
</dbReference>
<dbReference type="Proteomes" id="UP000694257">
    <property type="component" value="Chromosome"/>
</dbReference>
<dbReference type="InterPro" id="IPR037401">
    <property type="entry name" value="SnoaL-like"/>
</dbReference>
<evidence type="ECO:0000256" key="1">
    <source>
        <dbReference type="SAM" id="MobiDB-lite"/>
    </source>
</evidence>
<evidence type="ECO:0000259" key="2">
    <source>
        <dbReference type="Pfam" id="PF12680"/>
    </source>
</evidence>
<feature type="domain" description="SnoaL-like" evidence="2">
    <location>
        <begin position="31"/>
        <end position="141"/>
    </location>
</feature>
<dbReference type="RefSeq" id="WP_218474623.1">
    <property type="nucleotide sequence ID" value="NZ_BAABJN010000001.1"/>
</dbReference>
<dbReference type="CDD" id="cd00531">
    <property type="entry name" value="NTF2_like"/>
    <property type="match status" value="1"/>
</dbReference>
<organism evidence="3 4">
    <name type="scientific">Nocardia iowensis</name>
    <dbReference type="NCBI Taxonomy" id="204891"/>
    <lineage>
        <taxon>Bacteria</taxon>
        <taxon>Bacillati</taxon>
        <taxon>Actinomycetota</taxon>
        <taxon>Actinomycetes</taxon>
        <taxon>Mycobacteriales</taxon>
        <taxon>Nocardiaceae</taxon>
        <taxon>Nocardia</taxon>
    </lineage>
</organism>
<keyword evidence="4" id="KW-1185">Reference proteome</keyword>
<reference evidence="3 4" key="1">
    <citation type="submission" date="2021-07" db="EMBL/GenBank/DDBJ databases">
        <title>Whole Genome Sequence of Nocardia Iowensis.</title>
        <authorList>
            <person name="Lamm A."/>
            <person name="Collins-Fairclough A.M."/>
            <person name="Bunk B."/>
            <person name="Sproer C."/>
        </authorList>
    </citation>
    <scope>NUCLEOTIDE SEQUENCE [LARGE SCALE GENOMIC DNA]</scope>
    <source>
        <strain evidence="3 4">NRRL 5646</strain>
    </source>
</reference>
<gene>
    <name evidence="3" type="ORF">KV110_07620</name>
</gene>